<dbReference type="Pfam" id="PF00582">
    <property type="entry name" value="Usp"/>
    <property type="match status" value="1"/>
</dbReference>
<dbReference type="EMBL" id="RYYR01000017">
    <property type="protein sequence ID" value="RUL51083.1"/>
    <property type="molecule type" value="Genomic_DNA"/>
</dbReference>
<gene>
    <name evidence="4" type="ORF">EK386_12805</name>
</gene>
<dbReference type="Proteomes" id="UP000287910">
    <property type="component" value="Unassembled WGS sequence"/>
</dbReference>
<evidence type="ECO:0000259" key="3">
    <source>
        <dbReference type="Pfam" id="PF00582"/>
    </source>
</evidence>
<protein>
    <recommendedName>
        <fullName evidence="2">Universal stress protein</fullName>
    </recommendedName>
</protein>
<dbReference type="SUPFAM" id="SSF52402">
    <property type="entry name" value="Adenine nucleotide alpha hydrolases-like"/>
    <property type="match status" value="1"/>
</dbReference>
<evidence type="ECO:0000256" key="1">
    <source>
        <dbReference type="ARBA" id="ARBA00008791"/>
    </source>
</evidence>
<comment type="similarity">
    <text evidence="1 2">Belongs to the universal stress protein A family.</text>
</comment>
<dbReference type="CDD" id="cd00293">
    <property type="entry name" value="USP-like"/>
    <property type="match status" value="1"/>
</dbReference>
<sequence>MVTNYKKIAVAMDFSNQSLKAFDRAVSVAKENGAMLLLVNVVDTKSFGSVAAYDLKYADQLKKECEVKIEEIKKQAIASGVKNVETMVEAGSPKVILTQLPNVNLIICGATGVNQMEKMVIGSVAERIVRNATCDVLIVR</sequence>
<dbReference type="PANTHER" id="PTHR46268:SF6">
    <property type="entry name" value="UNIVERSAL STRESS PROTEIN UP12"/>
    <property type="match status" value="1"/>
</dbReference>
<keyword evidence="2" id="KW-0963">Cytoplasm</keyword>
<dbReference type="InterPro" id="IPR006015">
    <property type="entry name" value="Universal_stress_UspA"/>
</dbReference>
<proteinExistence type="inferred from homology"/>
<dbReference type="PIRSF" id="PIRSF006276">
    <property type="entry name" value="UspA"/>
    <property type="match status" value="1"/>
</dbReference>
<organism evidence="4 5">
    <name type="scientific">Lysinibacillus antri</name>
    <dbReference type="NCBI Taxonomy" id="2498145"/>
    <lineage>
        <taxon>Bacteria</taxon>
        <taxon>Bacillati</taxon>
        <taxon>Bacillota</taxon>
        <taxon>Bacilli</taxon>
        <taxon>Bacillales</taxon>
        <taxon>Bacillaceae</taxon>
        <taxon>Lysinibacillus</taxon>
    </lineage>
</organism>
<dbReference type="InterPro" id="IPR014729">
    <property type="entry name" value="Rossmann-like_a/b/a_fold"/>
</dbReference>
<dbReference type="PRINTS" id="PR01438">
    <property type="entry name" value="UNVRSLSTRESS"/>
</dbReference>
<dbReference type="AlphaFoldDB" id="A0A432LA20"/>
<accession>A0A432LA20</accession>
<evidence type="ECO:0000256" key="2">
    <source>
        <dbReference type="PIRNR" id="PIRNR006276"/>
    </source>
</evidence>
<comment type="subcellular location">
    <subcellularLocation>
        <location evidence="2">Cytoplasm</location>
    </subcellularLocation>
</comment>
<dbReference type="InterPro" id="IPR006016">
    <property type="entry name" value="UspA"/>
</dbReference>
<feature type="domain" description="UspA" evidence="3">
    <location>
        <begin position="5"/>
        <end position="140"/>
    </location>
</feature>
<name>A0A432LA20_9BACI</name>
<dbReference type="PANTHER" id="PTHR46268">
    <property type="entry name" value="STRESS RESPONSE PROTEIN NHAX"/>
    <property type="match status" value="1"/>
</dbReference>
<dbReference type="Gene3D" id="3.40.50.620">
    <property type="entry name" value="HUPs"/>
    <property type="match status" value="1"/>
</dbReference>
<dbReference type="RefSeq" id="WP_126659573.1">
    <property type="nucleotide sequence ID" value="NZ_RYYR01000017.1"/>
</dbReference>
<evidence type="ECO:0000313" key="5">
    <source>
        <dbReference type="Proteomes" id="UP000287910"/>
    </source>
</evidence>
<evidence type="ECO:0000313" key="4">
    <source>
        <dbReference type="EMBL" id="RUL51083.1"/>
    </source>
</evidence>
<comment type="caution">
    <text evidence="4">The sequence shown here is derived from an EMBL/GenBank/DDBJ whole genome shotgun (WGS) entry which is preliminary data.</text>
</comment>
<keyword evidence="5" id="KW-1185">Reference proteome</keyword>
<dbReference type="GO" id="GO:0005737">
    <property type="term" value="C:cytoplasm"/>
    <property type="evidence" value="ECO:0007669"/>
    <property type="project" value="UniProtKB-SubCell"/>
</dbReference>
<reference evidence="4 5" key="1">
    <citation type="submission" date="2018-12" db="EMBL/GenBank/DDBJ databases">
        <title>Lysinibacillus antri sp. nov., isolated from a cave soil.</title>
        <authorList>
            <person name="Narsing Rao M.P."/>
            <person name="Zhang H."/>
            <person name="Dong Z.-Y."/>
            <person name="Niu X.-K."/>
            <person name="Zhang K."/>
            <person name="Fang B.-Z."/>
            <person name="Kang Y.-Q."/>
            <person name="Xiao M."/>
            <person name="Li W.-J."/>
        </authorList>
    </citation>
    <scope>NUCLEOTIDE SEQUENCE [LARGE SCALE GENOMIC DNA]</scope>
    <source>
        <strain evidence="4 5">SYSU K30002</strain>
    </source>
</reference>